<comment type="pathway">
    <text evidence="10">Porphyrin-containing compound metabolism; heme A biosynthesis; heme A from heme O: step 1/1.</text>
</comment>
<keyword evidence="8" id="KW-0350">Heme biosynthesis</keyword>
<keyword evidence="5 12" id="KW-1133">Transmembrane helix</keyword>
<evidence type="ECO:0000256" key="2">
    <source>
        <dbReference type="ARBA" id="ARBA00004141"/>
    </source>
</evidence>
<comment type="subcellular location">
    <subcellularLocation>
        <location evidence="2">Membrane</location>
        <topology evidence="2">Multi-pass membrane protein</topology>
    </subcellularLocation>
</comment>
<dbReference type="GO" id="GO:0016653">
    <property type="term" value="F:oxidoreductase activity, acting on NAD(P)H, heme protein as acceptor"/>
    <property type="evidence" value="ECO:0007669"/>
    <property type="project" value="TreeGrafter"/>
</dbReference>
<keyword evidence="7" id="KW-0408">Iron</keyword>
<dbReference type="GO" id="GO:0046872">
    <property type="term" value="F:metal ion binding"/>
    <property type="evidence" value="ECO:0007669"/>
    <property type="project" value="UniProtKB-KW"/>
</dbReference>
<dbReference type="AlphaFoldDB" id="A0A5J5IM31"/>
<evidence type="ECO:0000256" key="9">
    <source>
        <dbReference type="ARBA" id="ARBA00023136"/>
    </source>
</evidence>
<dbReference type="HAMAP" id="MF_01665">
    <property type="entry name" value="HemeA_synth_type2"/>
    <property type="match status" value="1"/>
</dbReference>
<protein>
    <submittedName>
        <fullName evidence="13">Heme A synthase</fullName>
    </submittedName>
</protein>
<dbReference type="EMBL" id="VYQF01000001">
    <property type="protein sequence ID" value="KAA9042070.1"/>
    <property type="molecule type" value="Genomic_DNA"/>
</dbReference>
<feature type="transmembrane region" description="Helical" evidence="12">
    <location>
        <begin position="201"/>
        <end position="223"/>
    </location>
</feature>
<comment type="caution">
    <text evidence="13">The sequence shown here is derived from an EMBL/GenBank/DDBJ whole genome shotgun (WGS) entry which is preliminary data.</text>
</comment>
<evidence type="ECO:0000256" key="8">
    <source>
        <dbReference type="ARBA" id="ARBA00023133"/>
    </source>
</evidence>
<feature type="transmembrane region" description="Helical" evidence="12">
    <location>
        <begin position="128"/>
        <end position="146"/>
    </location>
</feature>
<proteinExistence type="inferred from homology"/>
<dbReference type="GO" id="GO:0016020">
    <property type="term" value="C:membrane"/>
    <property type="evidence" value="ECO:0007669"/>
    <property type="project" value="UniProtKB-SubCell"/>
</dbReference>
<evidence type="ECO:0000256" key="4">
    <source>
        <dbReference type="ARBA" id="ARBA00022723"/>
    </source>
</evidence>
<keyword evidence="4" id="KW-0479">Metal-binding</keyword>
<keyword evidence="14" id="KW-1185">Reference proteome</keyword>
<feature type="transmembrane region" description="Helical" evidence="12">
    <location>
        <begin position="320"/>
        <end position="345"/>
    </location>
</feature>
<feature type="transmembrane region" description="Helical" evidence="12">
    <location>
        <begin position="260"/>
        <end position="281"/>
    </location>
</feature>
<evidence type="ECO:0000256" key="10">
    <source>
        <dbReference type="ARBA" id="ARBA00044501"/>
    </source>
</evidence>
<feature type="transmembrane region" description="Helical" evidence="12">
    <location>
        <begin position="293"/>
        <end position="314"/>
    </location>
</feature>
<dbReference type="InterPro" id="IPR023754">
    <property type="entry name" value="HemeA_Synthase_type2"/>
</dbReference>
<evidence type="ECO:0000256" key="7">
    <source>
        <dbReference type="ARBA" id="ARBA00023004"/>
    </source>
</evidence>
<organism evidence="13 14">
    <name type="scientific">Ginsengibacter hankyongi</name>
    <dbReference type="NCBI Taxonomy" id="2607284"/>
    <lineage>
        <taxon>Bacteria</taxon>
        <taxon>Pseudomonadati</taxon>
        <taxon>Bacteroidota</taxon>
        <taxon>Chitinophagia</taxon>
        <taxon>Chitinophagales</taxon>
        <taxon>Chitinophagaceae</taxon>
        <taxon>Ginsengibacter</taxon>
    </lineage>
</organism>
<evidence type="ECO:0000256" key="6">
    <source>
        <dbReference type="ARBA" id="ARBA00023002"/>
    </source>
</evidence>
<accession>A0A5J5IM31</accession>
<feature type="transmembrane region" description="Helical" evidence="12">
    <location>
        <begin position="98"/>
        <end position="116"/>
    </location>
</feature>
<feature type="transmembrane region" description="Helical" evidence="12">
    <location>
        <begin position="12"/>
        <end position="33"/>
    </location>
</feature>
<comment type="catalytic activity">
    <reaction evidence="11">
        <text>Fe(II)-heme o + 2 A + H2O = Fe(II)-heme a + 2 AH2</text>
        <dbReference type="Rhea" id="RHEA:63388"/>
        <dbReference type="ChEBI" id="CHEBI:13193"/>
        <dbReference type="ChEBI" id="CHEBI:15377"/>
        <dbReference type="ChEBI" id="CHEBI:17499"/>
        <dbReference type="ChEBI" id="CHEBI:60530"/>
        <dbReference type="ChEBI" id="CHEBI:61715"/>
        <dbReference type="EC" id="1.17.99.9"/>
    </reaction>
    <physiologicalReaction direction="left-to-right" evidence="11">
        <dbReference type="Rhea" id="RHEA:63389"/>
    </physiologicalReaction>
</comment>
<keyword evidence="6" id="KW-0560">Oxidoreductase</keyword>
<evidence type="ECO:0000256" key="3">
    <source>
        <dbReference type="ARBA" id="ARBA00022692"/>
    </source>
</evidence>
<dbReference type="InterPro" id="IPR003780">
    <property type="entry name" value="COX15/CtaA_fam"/>
</dbReference>
<evidence type="ECO:0000313" key="13">
    <source>
        <dbReference type="EMBL" id="KAA9042070.1"/>
    </source>
</evidence>
<dbReference type="RefSeq" id="WP_150414199.1">
    <property type="nucleotide sequence ID" value="NZ_VYQF01000001.1"/>
</dbReference>
<dbReference type="PANTHER" id="PTHR23289:SF2">
    <property type="entry name" value="CYTOCHROME C OXIDASE ASSEMBLY PROTEIN COX15 HOMOLOG"/>
    <property type="match status" value="1"/>
</dbReference>
<feature type="transmembrane region" description="Helical" evidence="12">
    <location>
        <begin position="162"/>
        <end position="181"/>
    </location>
</feature>
<sequence>MQAELKKNTSNNVAKWLFAGVIMLIVQILLGGITRLTESGLSITEWKPITGVLPPLNTAQWMDEFNRYKHTDQFRYMNSNFSLHDFKFIFFWEWFHRTWARLMGLVFLFGFFYFLIKKQFRQEMIGPFIILFLLGIMQGIIGWIMVKSGLVPERMFVGHMELATHFMAALLLLCYTLWFALSLSVKPNQITINKGLRKTTLIIFFILFVQLIYGAFMAGLHAATAAPTWPQINGQWIPDSMNNLSPGWKNFIDNKITIQFIHRGIAYIILISVLIWFFKAIKIKGTLLFSKTRLIPLVFIIVQVLLGITTVVTSPYGNNLVWFGVAHQLVAILFLMSMIFMLYIIKSLPVNNS</sequence>
<dbReference type="Pfam" id="PF02628">
    <property type="entry name" value="COX15-CtaA"/>
    <property type="match status" value="1"/>
</dbReference>
<dbReference type="GO" id="GO:0006784">
    <property type="term" value="P:heme A biosynthetic process"/>
    <property type="evidence" value="ECO:0007669"/>
    <property type="project" value="InterPro"/>
</dbReference>
<evidence type="ECO:0000256" key="12">
    <source>
        <dbReference type="SAM" id="Phobius"/>
    </source>
</evidence>
<evidence type="ECO:0000313" key="14">
    <source>
        <dbReference type="Proteomes" id="UP000326903"/>
    </source>
</evidence>
<evidence type="ECO:0000256" key="5">
    <source>
        <dbReference type="ARBA" id="ARBA00022989"/>
    </source>
</evidence>
<keyword evidence="3 12" id="KW-0812">Transmembrane</keyword>
<evidence type="ECO:0000256" key="1">
    <source>
        <dbReference type="ARBA" id="ARBA00001970"/>
    </source>
</evidence>
<dbReference type="GO" id="GO:0120547">
    <property type="term" value="F:heme A synthase activity"/>
    <property type="evidence" value="ECO:0007669"/>
    <property type="project" value="UniProtKB-EC"/>
</dbReference>
<reference evidence="13 14" key="1">
    <citation type="submission" date="2019-09" db="EMBL/GenBank/DDBJ databases">
        <title>Draft genome sequence of Ginsengibacter sp. BR5-29.</title>
        <authorList>
            <person name="Im W.-T."/>
        </authorList>
    </citation>
    <scope>NUCLEOTIDE SEQUENCE [LARGE SCALE GENOMIC DNA]</scope>
    <source>
        <strain evidence="13 14">BR5-29</strain>
    </source>
</reference>
<keyword evidence="9 12" id="KW-0472">Membrane</keyword>
<name>A0A5J5IM31_9BACT</name>
<evidence type="ECO:0000256" key="11">
    <source>
        <dbReference type="ARBA" id="ARBA00048044"/>
    </source>
</evidence>
<gene>
    <name evidence="13" type="ORF">FW778_08650</name>
</gene>
<dbReference type="PANTHER" id="PTHR23289">
    <property type="entry name" value="CYTOCHROME C OXIDASE ASSEMBLY PROTEIN COX15"/>
    <property type="match status" value="1"/>
</dbReference>
<dbReference type="Proteomes" id="UP000326903">
    <property type="component" value="Unassembled WGS sequence"/>
</dbReference>
<comment type="cofactor">
    <cofactor evidence="1">
        <name>heme b</name>
        <dbReference type="ChEBI" id="CHEBI:60344"/>
    </cofactor>
</comment>